<sequence length="166" mass="18639">MAPRRRIQDGDPPQGAVEEGQLVNVEVDQAGGNNAGAEVPNMAPNVDLGEAVMTLRQMMEENRKAMEENRQMMPESRRLIEEARAMAHQVNSQVDCLNSRVDRRLAQLCELVNKNTNDLGELRQLLNKPVLHTWDLSSDGRDFPNLESETLTYHPTVVVKVSSHAR</sequence>
<organism evidence="1 2">
    <name type="scientific">Linum trigynum</name>
    <dbReference type="NCBI Taxonomy" id="586398"/>
    <lineage>
        <taxon>Eukaryota</taxon>
        <taxon>Viridiplantae</taxon>
        <taxon>Streptophyta</taxon>
        <taxon>Embryophyta</taxon>
        <taxon>Tracheophyta</taxon>
        <taxon>Spermatophyta</taxon>
        <taxon>Magnoliopsida</taxon>
        <taxon>eudicotyledons</taxon>
        <taxon>Gunneridae</taxon>
        <taxon>Pentapetalae</taxon>
        <taxon>rosids</taxon>
        <taxon>fabids</taxon>
        <taxon>Malpighiales</taxon>
        <taxon>Linaceae</taxon>
        <taxon>Linum</taxon>
    </lineage>
</organism>
<proteinExistence type="predicted"/>
<dbReference type="Proteomes" id="UP001497516">
    <property type="component" value="Chromosome 9"/>
</dbReference>
<accession>A0AAV2GKG8</accession>
<keyword evidence="2" id="KW-1185">Reference proteome</keyword>
<reference evidence="1 2" key="1">
    <citation type="submission" date="2024-04" db="EMBL/GenBank/DDBJ databases">
        <authorList>
            <person name="Fracassetti M."/>
        </authorList>
    </citation>
    <scope>NUCLEOTIDE SEQUENCE [LARGE SCALE GENOMIC DNA]</scope>
</reference>
<dbReference type="EMBL" id="OZ034822">
    <property type="protein sequence ID" value="CAL1411221.1"/>
    <property type="molecule type" value="Genomic_DNA"/>
</dbReference>
<name>A0AAV2GKG8_9ROSI</name>
<evidence type="ECO:0000313" key="2">
    <source>
        <dbReference type="Proteomes" id="UP001497516"/>
    </source>
</evidence>
<evidence type="ECO:0000313" key="1">
    <source>
        <dbReference type="EMBL" id="CAL1411221.1"/>
    </source>
</evidence>
<protein>
    <submittedName>
        <fullName evidence="1">Uncharacterized protein</fullName>
    </submittedName>
</protein>
<dbReference type="AlphaFoldDB" id="A0AAV2GKG8"/>
<gene>
    <name evidence="1" type="ORF">LTRI10_LOCUS50592</name>
</gene>